<dbReference type="AlphaFoldDB" id="A0A238LFD5"/>
<dbReference type="PANTHER" id="PTHR30146">
    <property type="entry name" value="LACI-RELATED TRANSCRIPTIONAL REPRESSOR"/>
    <property type="match status" value="1"/>
</dbReference>
<dbReference type="InterPro" id="IPR028082">
    <property type="entry name" value="Peripla_BP_I"/>
</dbReference>
<dbReference type="SUPFAM" id="SSF53822">
    <property type="entry name" value="Periplasmic binding protein-like I"/>
    <property type="match status" value="1"/>
</dbReference>
<evidence type="ECO:0000313" key="5">
    <source>
        <dbReference type="EMBL" id="SMY08135.1"/>
    </source>
</evidence>
<dbReference type="InterPro" id="IPR000843">
    <property type="entry name" value="HTH_LacI"/>
</dbReference>
<dbReference type="Gene3D" id="3.40.50.2300">
    <property type="match status" value="2"/>
</dbReference>
<dbReference type="SMART" id="SM00354">
    <property type="entry name" value="HTH_LACI"/>
    <property type="match status" value="1"/>
</dbReference>
<dbReference type="CDD" id="cd01392">
    <property type="entry name" value="HTH_LacI"/>
    <property type="match status" value="1"/>
</dbReference>
<dbReference type="InterPro" id="IPR046335">
    <property type="entry name" value="LacI/GalR-like_sensor"/>
</dbReference>
<proteinExistence type="predicted"/>
<dbReference type="Proteomes" id="UP000201613">
    <property type="component" value="Unassembled WGS sequence"/>
</dbReference>
<dbReference type="SUPFAM" id="SSF47413">
    <property type="entry name" value="lambda repressor-like DNA-binding domains"/>
    <property type="match status" value="1"/>
</dbReference>
<dbReference type="PROSITE" id="PS50932">
    <property type="entry name" value="HTH_LACI_2"/>
    <property type="match status" value="1"/>
</dbReference>
<reference evidence="5 6" key="1">
    <citation type="submission" date="2017-05" db="EMBL/GenBank/DDBJ databases">
        <authorList>
            <person name="Song R."/>
            <person name="Chenine A.L."/>
            <person name="Ruprecht R.M."/>
        </authorList>
    </citation>
    <scope>NUCLEOTIDE SEQUENCE [LARGE SCALE GENOMIC DNA]</scope>
    <source>
        <strain evidence="5 6">CECT 8899</strain>
    </source>
</reference>
<dbReference type="PANTHER" id="PTHR30146:SF109">
    <property type="entry name" value="HTH-TYPE TRANSCRIPTIONAL REGULATOR GALS"/>
    <property type="match status" value="1"/>
</dbReference>
<sequence>MALAIGSEKKGGERVTPKPTLKTISQLSGLAVPTVSRALNDAPDIGSKTKALVRQIANEIGYVPNRAGVRLRTGRTNVISLVLSTEHEMMNHTAKLITALAGGLNDTPFHMIMTPYFPHEDPMKPIRYIVETGSADAVVFNQIRPADPRVKYLMDRGFPFATHGRCKWSDKHAWFDYDNESYARFAVQELHRRGRKRLILIAPPQDQNYSIEMIRGATEAARECGIHLEVAKDVTSDGLVTEVRSKVAAIVAADPTIDGLITASANATMAAVAGMESEGFDVGLDIDVVAKEAIAFLTYFRSKIIVLNEDITLAGSFLAKAAIQAIRAPDDPPMQMLQVPEPFPR</sequence>
<dbReference type="Pfam" id="PF00356">
    <property type="entry name" value="LacI"/>
    <property type="match status" value="1"/>
</dbReference>
<evidence type="ECO:0000259" key="4">
    <source>
        <dbReference type="PROSITE" id="PS50932"/>
    </source>
</evidence>
<evidence type="ECO:0000313" key="6">
    <source>
        <dbReference type="Proteomes" id="UP000201613"/>
    </source>
</evidence>
<dbReference type="GO" id="GO:0003700">
    <property type="term" value="F:DNA-binding transcription factor activity"/>
    <property type="evidence" value="ECO:0007669"/>
    <property type="project" value="TreeGrafter"/>
</dbReference>
<keyword evidence="3" id="KW-0804">Transcription</keyword>
<accession>A0A238LFD5</accession>
<protein>
    <submittedName>
        <fullName evidence="5">HTH-type transcriptional regulator RafR</fullName>
    </submittedName>
</protein>
<keyword evidence="1" id="KW-0805">Transcription regulation</keyword>
<dbReference type="CDD" id="cd20009">
    <property type="entry name" value="PBP1_RafR-like"/>
    <property type="match status" value="1"/>
</dbReference>
<organism evidence="5 6">
    <name type="scientific">Flavimaricola marinus</name>
    <dbReference type="NCBI Taxonomy" id="1819565"/>
    <lineage>
        <taxon>Bacteria</taxon>
        <taxon>Pseudomonadati</taxon>
        <taxon>Pseudomonadota</taxon>
        <taxon>Alphaproteobacteria</taxon>
        <taxon>Rhodobacterales</taxon>
        <taxon>Paracoccaceae</taxon>
        <taxon>Flavimaricola</taxon>
    </lineage>
</organism>
<feature type="domain" description="HTH lacI-type" evidence="4">
    <location>
        <begin position="19"/>
        <end position="73"/>
    </location>
</feature>
<name>A0A238LFD5_9RHOB</name>
<dbReference type="InterPro" id="IPR010982">
    <property type="entry name" value="Lambda_DNA-bd_dom_sf"/>
</dbReference>
<dbReference type="EMBL" id="FXZK01000004">
    <property type="protein sequence ID" value="SMY08135.1"/>
    <property type="molecule type" value="Genomic_DNA"/>
</dbReference>
<evidence type="ECO:0000256" key="3">
    <source>
        <dbReference type="ARBA" id="ARBA00023163"/>
    </source>
</evidence>
<dbReference type="Gene3D" id="1.10.260.40">
    <property type="entry name" value="lambda repressor-like DNA-binding domains"/>
    <property type="match status" value="1"/>
</dbReference>
<gene>
    <name evidence="5" type="primary">rafR_2</name>
    <name evidence="5" type="ORF">LOM8899_02284</name>
</gene>
<keyword evidence="2" id="KW-0238">DNA-binding</keyword>
<keyword evidence="6" id="KW-1185">Reference proteome</keyword>
<evidence type="ECO:0000256" key="2">
    <source>
        <dbReference type="ARBA" id="ARBA00023125"/>
    </source>
</evidence>
<dbReference type="GO" id="GO:0000976">
    <property type="term" value="F:transcription cis-regulatory region binding"/>
    <property type="evidence" value="ECO:0007669"/>
    <property type="project" value="TreeGrafter"/>
</dbReference>
<evidence type="ECO:0000256" key="1">
    <source>
        <dbReference type="ARBA" id="ARBA00023015"/>
    </source>
</evidence>
<dbReference type="Pfam" id="PF13377">
    <property type="entry name" value="Peripla_BP_3"/>
    <property type="match status" value="1"/>
</dbReference>